<dbReference type="FunFam" id="1.10.1200.10:FF:000016">
    <property type="entry name" value="Non-ribosomal peptide synthase"/>
    <property type="match status" value="1"/>
</dbReference>
<organism evidence="6 7">
    <name type="scientific">Nonomuraea cypriaca</name>
    <dbReference type="NCBI Taxonomy" id="1187855"/>
    <lineage>
        <taxon>Bacteria</taxon>
        <taxon>Bacillati</taxon>
        <taxon>Actinomycetota</taxon>
        <taxon>Actinomycetes</taxon>
        <taxon>Streptosporangiales</taxon>
        <taxon>Streptosporangiaceae</taxon>
        <taxon>Nonomuraea</taxon>
    </lineage>
</organism>
<keyword evidence="2" id="KW-0596">Phosphopantetheine</keyword>
<dbReference type="InterPro" id="IPR010071">
    <property type="entry name" value="AA_adenyl_dom"/>
</dbReference>
<dbReference type="GO" id="GO:0044550">
    <property type="term" value="P:secondary metabolite biosynthetic process"/>
    <property type="evidence" value="ECO:0007669"/>
    <property type="project" value="TreeGrafter"/>
</dbReference>
<proteinExistence type="predicted"/>
<dbReference type="InterPro" id="IPR009081">
    <property type="entry name" value="PP-bd_ACP"/>
</dbReference>
<dbReference type="GO" id="GO:0008757">
    <property type="term" value="F:S-adenosylmethionine-dependent methyltransferase activity"/>
    <property type="evidence" value="ECO:0007669"/>
    <property type="project" value="InterPro"/>
</dbReference>
<dbReference type="PIRSF" id="PIRSF001617">
    <property type="entry name" value="Alpha-AR"/>
    <property type="match status" value="1"/>
</dbReference>
<dbReference type="Proteomes" id="UP000605361">
    <property type="component" value="Unassembled WGS sequence"/>
</dbReference>
<keyword evidence="3" id="KW-0597">Phosphoprotein</keyword>
<evidence type="ECO:0000313" key="6">
    <source>
        <dbReference type="EMBL" id="MBF8184514.1"/>
    </source>
</evidence>
<dbReference type="Gene3D" id="2.30.38.10">
    <property type="entry name" value="Luciferase, Domain 3"/>
    <property type="match status" value="1"/>
</dbReference>
<dbReference type="GO" id="GO:0043041">
    <property type="term" value="P:amino acid activation for nonribosomal peptide biosynthetic process"/>
    <property type="evidence" value="ECO:0007669"/>
    <property type="project" value="TreeGrafter"/>
</dbReference>
<dbReference type="GO" id="GO:0072330">
    <property type="term" value="P:monocarboxylic acid biosynthetic process"/>
    <property type="evidence" value="ECO:0007669"/>
    <property type="project" value="UniProtKB-ARBA"/>
</dbReference>
<dbReference type="SMART" id="SM00823">
    <property type="entry name" value="PKS_PP"/>
    <property type="match status" value="1"/>
</dbReference>
<dbReference type="InterPro" id="IPR045851">
    <property type="entry name" value="AMP-bd_C_sf"/>
</dbReference>
<keyword evidence="7" id="KW-1185">Reference proteome</keyword>
<dbReference type="PANTHER" id="PTHR45527">
    <property type="entry name" value="NONRIBOSOMAL PEPTIDE SYNTHETASE"/>
    <property type="match status" value="1"/>
</dbReference>
<dbReference type="InterPro" id="IPR020806">
    <property type="entry name" value="PKS_PP-bd"/>
</dbReference>
<dbReference type="InterPro" id="IPR020845">
    <property type="entry name" value="AMP-binding_CS"/>
</dbReference>
<dbReference type="PANTHER" id="PTHR45527:SF1">
    <property type="entry name" value="FATTY ACID SYNTHASE"/>
    <property type="match status" value="1"/>
</dbReference>
<feature type="region of interest" description="Disordered" evidence="4">
    <location>
        <begin position="1104"/>
        <end position="1124"/>
    </location>
</feature>
<dbReference type="CDD" id="cd02440">
    <property type="entry name" value="AdoMet_MTases"/>
    <property type="match status" value="1"/>
</dbReference>
<dbReference type="PROSITE" id="PS00455">
    <property type="entry name" value="AMP_BINDING"/>
    <property type="match status" value="1"/>
</dbReference>
<comment type="caution">
    <text evidence="6">The sequence shown here is derived from an EMBL/GenBank/DDBJ whole genome shotgun (WGS) entry which is preliminary data.</text>
</comment>
<dbReference type="Pfam" id="PF00501">
    <property type="entry name" value="AMP-binding"/>
    <property type="match status" value="1"/>
</dbReference>
<dbReference type="CDD" id="cd19531">
    <property type="entry name" value="LCL_NRPS-like"/>
    <property type="match status" value="1"/>
</dbReference>
<dbReference type="GO" id="GO:0005829">
    <property type="term" value="C:cytosol"/>
    <property type="evidence" value="ECO:0007669"/>
    <property type="project" value="TreeGrafter"/>
</dbReference>
<dbReference type="InterPro" id="IPR036736">
    <property type="entry name" value="ACP-like_sf"/>
</dbReference>
<dbReference type="InterPro" id="IPR006162">
    <property type="entry name" value="Ppantetheine_attach_site"/>
</dbReference>
<dbReference type="InterPro" id="IPR029058">
    <property type="entry name" value="AB_hydrolase_fold"/>
</dbReference>
<dbReference type="PROSITE" id="PS00012">
    <property type="entry name" value="PHOSPHOPANTETHEINE"/>
    <property type="match status" value="1"/>
</dbReference>
<dbReference type="GO" id="GO:0008610">
    <property type="term" value="P:lipid biosynthetic process"/>
    <property type="evidence" value="ECO:0007669"/>
    <property type="project" value="UniProtKB-ARBA"/>
</dbReference>
<evidence type="ECO:0000313" key="7">
    <source>
        <dbReference type="Proteomes" id="UP000605361"/>
    </source>
</evidence>
<dbReference type="GO" id="GO:0031177">
    <property type="term" value="F:phosphopantetheine binding"/>
    <property type="evidence" value="ECO:0007669"/>
    <property type="project" value="InterPro"/>
</dbReference>
<comment type="cofactor">
    <cofactor evidence="1">
        <name>pantetheine 4'-phosphate</name>
        <dbReference type="ChEBI" id="CHEBI:47942"/>
    </cofactor>
</comment>
<name>A0A931A6X4_9ACTN</name>
<protein>
    <submittedName>
        <fullName evidence="6">Amino acid adenylation domain-containing protein</fullName>
    </submittedName>
</protein>
<evidence type="ECO:0000259" key="5">
    <source>
        <dbReference type="PROSITE" id="PS50075"/>
    </source>
</evidence>
<dbReference type="NCBIfam" id="TIGR01733">
    <property type="entry name" value="AA-adenyl-dom"/>
    <property type="match status" value="1"/>
</dbReference>
<dbReference type="InterPro" id="IPR023213">
    <property type="entry name" value="CAT-like_dom_sf"/>
</dbReference>
<dbReference type="InterPro" id="IPR000873">
    <property type="entry name" value="AMP-dep_synth/lig_dom"/>
</dbReference>
<dbReference type="InterPro" id="IPR013216">
    <property type="entry name" value="Methyltransf_11"/>
</dbReference>
<dbReference type="AlphaFoldDB" id="A0A931A6X4"/>
<dbReference type="FunFam" id="3.40.50.980:FF:000001">
    <property type="entry name" value="Non-ribosomal peptide synthetase"/>
    <property type="match status" value="1"/>
</dbReference>
<dbReference type="SUPFAM" id="SSF47336">
    <property type="entry name" value="ACP-like"/>
    <property type="match status" value="1"/>
</dbReference>
<dbReference type="Gene3D" id="3.30.559.10">
    <property type="entry name" value="Chloramphenicol acetyltransferase-like domain"/>
    <property type="match status" value="1"/>
</dbReference>
<accession>A0A931A6X4</accession>
<dbReference type="Pfam" id="PF00668">
    <property type="entry name" value="Condensation"/>
    <property type="match status" value="1"/>
</dbReference>
<evidence type="ECO:0000256" key="4">
    <source>
        <dbReference type="SAM" id="MobiDB-lite"/>
    </source>
</evidence>
<dbReference type="SUPFAM" id="SSF53335">
    <property type="entry name" value="S-adenosyl-L-methionine-dependent methyltransferases"/>
    <property type="match status" value="1"/>
</dbReference>
<evidence type="ECO:0000256" key="1">
    <source>
        <dbReference type="ARBA" id="ARBA00001957"/>
    </source>
</evidence>
<dbReference type="InterPro" id="IPR029063">
    <property type="entry name" value="SAM-dependent_MTases_sf"/>
</dbReference>
<dbReference type="FunFam" id="3.40.50.12780:FF:000012">
    <property type="entry name" value="Non-ribosomal peptide synthetase"/>
    <property type="match status" value="1"/>
</dbReference>
<dbReference type="Gene3D" id="3.30.559.30">
    <property type="entry name" value="Nonribosomal peptide synthetase, condensation domain"/>
    <property type="match status" value="1"/>
</dbReference>
<dbReference type="Pfam" id="PF00550">
    <property type="entry name" value="PP-binding"/>
    <property type="match status" value="1"/>
</dbReference>
<dbReference type="SUPFAM" id="SSF52777">
    <property type="entry name" value="CoA-dependent acyltransferases"/>
    <property type="match status" value="2"/>
</dbReference>
<dbReference type="InterPro" id="IPR001242">
    <property type="entry name" value="Condensation_dom"/>
</dbReference>
<evidence type="ECO:0000256" key="2">
    <source>
        <dbReference type="ARBA" id="ARBA00022450"/>
    </source>
</evidence>
<sequence>MGDVSHGPMLSFAQQRLWFLDRLMPGNPHYNLAFAYRLSGLLDIDALERGLSEIVARHEALRTRFADDGDEPWQVIDPPSPLKLIVEDIRDAAEPPAEAHRLADEESLVPFDLAKGPLLRARLLCLGEADHVLLVTMHHIVGDGWSLNVLQSELSVLYAAFTAGRPSPLPPLEIQYADFAEWQRSWMSGDVLAGQLDYWRERLLGMPEAMELPADRARPPVPSHTPGVVSFEVPADVVERLRELGTERRATLFMVLLAAFDTLLAGYTGGTDIVVGVPVAGRDRAELEGLIGFFVNNLVTRVDCSGDPAFGELVDRVREVTLGALDHQDLPFERLVEELNPARDQGRNPLTQIGFQLLPAGHTGRSLDLAGIEITPLEGHGDAIHFDVELYCWDSPNGLSARLVYAVDLFDQATMERFARHFVHTLTQVRAEVRLSRLSLLTEEERHRQLVQWNDTATSVPAGTVMRLFEAQAARTPHAVAVSFHDDRLTYAELDVRANRLAHRLRSLGVGPEVVVGLCFERGLEVMVAMLAVLKAGGAYLPLDPDHPAARIGFMLRDASCPLVVVQEGLDVDTGTAEVVRFDAVADESWPVDDPSPELSPDNVAYVIYTSGSTGQPKGVEVAHGGLTSLITFQSRTFGVGPRSRVLQVTSVCFDASVSEIWITWISGGELVVAPRQLIGQDLADVLAERAITQVALVPSVLATMPGTALPDLKTILMGGEVCVPAMVNRWAPGRDLFNVFGPTEATVNASVFHSTGEVSEPLPIGRPIANTRIHLLDAWLRPVPVGVPGEVYIGGIGVARSYLRRPGLTAARFVADPFAGDGSRLYRTGDLARYRPDGDLEFLGRLDDQVKLRGFRIELGEVQAVLAEHPAVDQARVAVRESAGGDRRMFAYVVPVDVATDDDAALSEQHVRERQRFFDKAHREGTGAAPPNPTAVERITALRPKRLLEIGCGAGALLRALSPVCEQYVATDFSSSAIDLLRAAPDLAAGNGLTLLMREATDFRGFRDRSFHAVVLDSVARHCPGLSWVDKAVELATNAVEDGGLVIVTDVREHADDGDLAIGQAYFTGLPERLARARHVEVVPGDDGYDVVVTVGATGRLDPERRLPDGLDPARLPDGLANDPLRGRRTELLADELREFARQRLPGHMVPSGFFMLERLPLSPLGKIDTRELPSLEAKPPGRAPSGPAEEAMCALFAEVLEHDTVGPDDGFFDVGGHSLLAVRLINLIRSRLGGEITLGKLFQHPTPAALAGHLTRPSRGGTE</sequence>
<dbReference type="Gene3D" id="3.40.50.980">
    <property type="match status" value="2"/>
</dbReference>
<dbReference type="PROSITE" id="PS50075">
    <property type="entry name" value="CARRIER"/>
    <property type="match status" value="1"/>
</dbReference>
<dbReference type="Gene3D" id="3.40.50.1820">
    <property type="entry name" value="alpha/beta hydrolase"/>
    <property type="match status" value="1"/>
</dbReference>
<gene>
    <name evidence="6" type="ORF">ITP53_01880</name>
</gene>
<dbReference type="EMBL" id="JADOGI010000003">
    <property type="protein sequence ID" value="MBF8184514.1"/>
    <property type="molecule type" value="Genomic_DNA"/>
</dbReference>
<dbReference type="RefSeq" id="WP_195893505.1">
    <property type="nucleotide sequence ID" value="NZ_JADOGI010000003.1"/>
</dbReference>
<dbReference type="FunFam" id="3.30.559.10:FF:000012">
    <property type="entry name" value="Non-ribosomal peptide synthetase"/>
    <property type="match status" value="1"/>
</dbReference>
<dbReference type="Pfam" id="PF08241">
    <property type="entry name" value="Methyltransf_11"/>
    <property type="match status" value="1"/>
</dbReference>
<reference evidence="6" key="1">
    <citation type="submission" date="2020-11" db="EMBL/GenBank/DDBJ databases">
        <title>Whole-genome analyses of Nonomuraea sp. K274.</title>
        <authorList>
            <person name="Veyisoglu A."/>
        </authorList>
    </citation>
    <scope>NUCLEOTIDE SEQUENCE</scope>
    <source>
        <strain evidence="6">K274</strain>
    </source>
</reference>
<dbReference type="FunFam" id="2.30.38.10:FF:000001">
    <property type="entry name" value="Non-ribosomal peptide synthetase PvdI"/>
    <property type="match status" value="1"/>
</dbReference>
<dbReference type="Gene3D" id="3.40.50.150">
    <property type="entry name" value="Vaccinia Virus protein VP39"/>
    <property type="match status" value="1"/>
</dbReference>
<dbReference type="SUPFAM" id="SSF56801">
    <property type="entry name" value="Acetyl-CoA synthetase-like"/>
    <property type="match status" value="1"/>
</dbReference>
<evidence type="ECO:0000256" key="3">
    <source>
        <dbReference type="ARBA" id="ARBA00022553"/>
    </source>
</evidence>
<feature type="domain" description="Carrier" evidence="5">
    <location>
        <begin position="1185"/>
        <end position="1260"/>
    </location>
</feature>
<dbReference type="Gene3D" id="3.30.300.30">
    <property type="match status" value="2"/>
</dbReference>